<organism evidence="1 2">
    <name type="scientific">Cirrhinus molitorella</name>
    <name type="common">mud carp</name>
    <dbReference type="NCBI Taxonomy" id="172907"/>
    <lineage>
        <taxon>Eukaryota</taxon>
        <taxon>Metazoa</taxon>
        <taxon>Chordata</taxon>
        <taxon>Craniata</taxon>
        <taxon>Vertebrata</taxon>
        <taxon>Euteleostomi</taxon>
        <taxon>Actinopterygii</taxon>
        <taxon>Neopterygii</taxon>
        <taxon>Teleostei</taxon>
        <taxon>Ostariophysi</taxon>
        <taxon>Cypriniformes</taxon>
        <taxon>Cyprinidae</taxon>
        <taxon>Labeoninae</taxon>
        <taxon>Labeonini</taxon>
        <taxon>Cirrhinus</taxon>
    </lineage>
</organism>
<sequence length="96" mass="10712">MVVARLPGIFRMVKGLPVELFASGCDALDARLGLGRVNTPFTFIPLDKLEMSPVQVSSSLDWIQCLILPRRKVWILLHFMTVTAHHKVGVCPVLFP</sequence>
<name>A0ABR3LJN9_9TELE</name>
<dbReference type="EMBL" id="JAYMGO010000021">
    <property type="protein sequence ID" value="KAL1253102.1"/>
    <property type="molecule type" value="Genomic_DNA"/>
</dbReference>
<proteinExistence type="predicted"/>
<evidence type="ECO:0000313" key="1">
    <source>
        <dbReference type="EMBL" id="KAL1253102.1"/>
    </source>
</evidence>
<comment type="caution">
    <text evidence="1">The sequence shown here is derived from an EMBL/GenBank/DDBJ whole genome shotgun (WGS) entry which is preliminary data.</text>
</comment>
<keyword evidence="2" id="KW-1185">Reference proteome</keyword>
<protein>
    <submittedName>
        <fullName evidence="1">Uncharacterized protein</fullName>
    </submittedName>
</protein>
<gene>
    <name evidence="1" type="ORF">QQF64_017795</name>
</gene>
<evidence type="ECO:0000313" key="2">
    <source>
        <dbReference type="Proteomes" id="UP001558613"/>
    </source>
</evidence>
<reference evidence="1 2" key="1">
    <citation type="submission" date="2023-09" db="EMBL/GenBank/DDBJ databases">
        <authorList>
            <person name="Wang M."/>
        </authorList>
    </citation>
    <scope>NUCLEOTIDE SEQUENCE [LARGE SCALE GENOMIC DNA]</scope>
    <source>
        <strain evidence="1">GT-2023</strain>
        <tissue evidence="1">Liver</tissue>
    </source>
</reference>
<dbReference type="Proteomes" id="UP001558613">
    <property type="component" value="Unassembled WGS sequence"/>
</dbReference>
<accession>A0ABR3LJN9</accession>